<keyword evidence="2" id="KW-1185">Reference proteome</keyword>
<gene>
    <name evidence="1" type="ORF">FYJ91_06770</name>
</gene>
<evidence type="ECO:0000313" key="1">
    <source>
        <dbReference type="EMBL" id="TZG27311.1"/>
    </source>
</evidence>
<dbReference type="Proteomes" id="UP000322077">
    <property type="component" value="Unassembled WGS sequence"/>
</dbReference>
<dbReference type="AlphaFoldDB" id="A0A5D9CB17"/>
<accession>A0A5D9CB17</accession>
<name>A0A5D9CB17_9SPHN</name>
<dbReference type="RefSeq" id="WP_149521527.1">
    <property type="nucleotide sequence ID" value="NZ_VTOU01000002.1"/>
</dbReference>
<proteinExistence type="predicted"/>
<reference evidence="1 2" key="1">
    <citation type="submission" date="2019-08" db="EMBL/GenBank/DDBJ databases">
        <authorList>
            <person name="Wang G."/>
            <person name="Xu Z."/>
        </authorList>
    </citation>
    <scope>NUCLEOTIDE SEQUENCE [LARGE SCALE GENOMIC DNA]</scope>
    <source>
        <strain evidence="1 2">ZX</strain>
    </source>
</reference>
<dbReference type="InterPro" id="IPR018673">
    <property type="entry name" value="DUF2141"/>
</dbReference>
<protein>
    <submittedName>
        <fullName evidence="1">DUF2141 domain-containing protein</fullName>
    </submittedName>
</protein>
<dbReference type="EMBL" id="VTOU01000002">
    <property type="protein sequence ID" value="TZG27311.1"/>
    <property type="molecule type" value="Genomic_DNA"/>
</dbReference>
<sequence>MIVTLALAPSQALATDTQSAELEVVPTGLRNAKGLIQLCVTQDSRHFPDCSKDPKAIKRSVAAGGGTITLVGLSPGRYALSLVHDENGNGKLDTLLAMPREGFGFSRDPAMKFGPPKFDDVLFDVAPGHNRRNIRVRYLL</sequence>
<organism evidence="1 2">
    <name type="scientific">Sphingomonas montanisoli</name>
    <dbReference type="NCBI Taxonomy" id="2606412"/>
    <lineage>
        <taxon>Bacteria</taxon>
        <taxon>Pseudomonadati</taxon>
        <taxon>Pseudomonadota</taxon>
        <taxon>Alphaproteobacteria</taxon>
        <taxon>Sphingomonadales</taxon>
        <taxon>Sphingomonadaceae</taxon>
        <taxon>Sphingomonas</taxon>
    </lineage>
</organism>
<dbReference type="Pfam" id="PF09912">
    <property type="entry name" value="DUF2141"/>
    <property type="match status" value="1"/>
</dbReference>
<comment type="caution">
    <text evidence="1">The sequence shown here is derived from an EMBL/GenBank/DDBJ whole genome shotgun (WGS) entry which is preliminary data.</text>
</comment>
<evidence type="ECO:0000313" key="2">
    <source>
        <dbReference type="Proteomes" id="UP000322077"/>
    </source>
</evidence>